<gene>
    <name evidence="14" type="primary">ccmF</name>
    <name evidence="14" type="ORF">GCM10007071_08130</name>
</gene>
<keyword evidence="7 11" id="KW-1133">Transmembrane helix</keyword>
<dbReference type="InterPro" id="IPR003567">
    <property type="entry name" value="Cyt_c_biogenesis"/>
</dbReference>
<feature type="transmembrane region" description="Helical" evidence="11">
    <location>
        <begin position="353"/>
        <end position="375"/>
    </location>
</feature>
<feature type="transmembrane region" description="Helical" evidence="11">
    <location>
        <begin position="47"/>
        <end position="72"/>
    </location>
</feature>
<dbReference type="PANTHER" id="PTHR43653:SF1">
    <property type="entry name" value="CYTOCHROME C-TYPE BIOGENESIS PROTEIN CCMF"/>
    <property type="match status" value="1"/>
</dbReference>
<comment type="subcellular location">
    <subcellularLocation>
        <location evidence="1">Cell inner membrane</location>
        <topology evidence="1">Multi-pass membrane protein</topology>
    </subcellularLocation>
</comment>
<feature type="transmembrane region" description="Helical" evidence="11">
    <location>
        <begin position="426"/>
        <end position="447"/>
    </location>
</feature>
<feature type="transmembrane region" description="Helical" evidence="11">
    <location>
        <begin position="96"/>
        <end position="113"/>
    </location>
</feature>
<feature type="transmembrane region" description="Helical" evidence="11">
    <location>
        <begin position="459"/>
        <end position="482"/>
    </location>
</feature>
<evidence type="ECO:0000256" key="4">
    <source>
        <dbReference type="ARBA" id="ARBA00022519"/>
    </source>
</evidence>
<sequence>MFPELGQVTLIIALLLSVLLAVVPLYGSLTNRDSLQAFARPLTAGQFVFIAIAFGILTRAFLIDDFSVAYVANQSNSLMPWYYKFSAVWGGHEGSLLLWILMLSGWTLAVATFSRRLPSVMVSQVLSVMGMVAVGFLLFILMTSNPFDRILPNVPADGADLNPLLQDFGLIIHPPMLYMGYVGFSVAFAFAIAALINGRLDAAWARWSRPWTSVAWGFLTIGIALGSWWAYYELGWGGWWFWDPVENASLLPWISGTALIHSLAVTEKRGVFKSWTVLLAILTFALSLLGAFLVRSGVITSVHSFASDPTRGAFLLGLLAVTVVVSLTLYAFRAPVVHTRATFGPLSREVFLPLNNVLLMAALLLVLVGTIFPLISDYFELGNISIGEPFFNLTFSPIAVAVGILLGVGIFSRWKKTDEGYLARKLIFPSIGSVVIAATVVLTMGTFDSPGFIGFLDDIQLWAFFGVLSASWVILATLQDLWTKSSSRHGRLHGLRRQSRSFYGMVLGHVGLAMVIAGATVVNNFGIERNVRMSPGDVAQVGDYQFSFASVGEREGPNFTALVARFDISRNGEPVATLYPERRRYVVQRNMMTEAGIDGGFLRDIFVAVAEPVDSNAWAVRLQYKPLVRWTWLGALVMAIGGFLAVSDRRYRIRDTATERKKASATPLPESRPAEAGV</sequence>
<keyword evidence="6" id="KW-0201">Cytochrome c-type biogenesis</keyword>
<dbReference type="Pfam" id="PF16327">
    <property type="entry name" value="CcmF_C"/>
    <property type="match status" value="1"/>
</dbReference>
<feature type="transmembrane region" description="Helical" evidence="11">
    <location>
        <begin position="314"/>
        <end position="332"/>
    </location>
</feature>
<evidence type="ECO:0000256" key="1">
    <source>
        <dbReference type="ARBA" id="ARBA00004429"/>
    </source>
</evidence>
<dbReference type="Pfam" id="PF01578">
    <property type="entry name" value="Cytochrom_C_asm"/>
    <property type="match status" value="1"/>
</dbReference>
<dbReference type="NCBIfam" id="NF007691">
    <property type="entry name" value="PRK10369.1"/>
    <property type="match status" value="1"/>
</dbReference>
<feature type="transmembrane region" description="Helical" evidence="11">
    <location>
        <begin position="6"/>
        <end position="26"/>
    </location>
</feature>
<dbReference type="RefSeq" id="WP_189573279.1">
    <property type="nucleotide sequence ID" value="NZ_BMXV01000002.1"/>
</dbReference>
<keyword evidence="8 11" id="KW-0472">Membrane</keyword>
<evidence type="ECO:0000256" key="9">
    <source>
        <dbReference type="ARBA" id="ARBA00037230"/>
    </source>
</evidence>
<name>A0ABQ3APP0_9GAMM</name>
<feature type="transmembrane region" description="Helical" evidence="11">
    <location>
        <begin position="125"/>
        <end position="143"/>
    </location>
</feature>
<feature type="domain" description="Cytochrome c assembly protein" evidence="12">
    <location>
        <begin position="89"/>
        <end position="296"/>
    </location>
</feature>
<dbReference type="InterPro" id="IPR002541">
    <property type="entry name" value="Cyt_c_assembly"/>
</dbReference>
<dbReference type="PRINTS" id="PR01410">
    <property type="entry name" value="CCBIOGENESIS"/>
</dbReference>
<organism evidence="14 15">
    <name type="scientific">Marinobacter zhanjiangensis</name>
    <dbReference type="NCBI Taxonomy" id="578215"/>
    <lineage>
        <taxon>Bacteria</taxon>
        <taxon>Pseudomonadati</taxon>
        <taxon>Pseudomonadota</taxon>
        <taxon>Gammaproteobacteria</taxon>
        <taxon>Pseudomonadales</taxon>
        <taxon>Marinobacteraceae</taxon>
        <taxon>Marinobacter</taxon>
    </lineage>
</organism>
<evidence type="ECO:0000256" key="8">
    <source>
        <dbReference type="ARBA" id="ARBA00023136"/>
    </source>
</evidence>
<evidence type="ECO:0000256" key="3">
    <source>
        <dbReference type="ARBA" id="ARBA00022475"/>
    </source>
</evidence>
<comment type="similarity">
    <text evidence="2">Belongs to the CcmF/CycK/Ccl1/NrfE/CcsA family.</text>
</comment>
<evidence type="ECO:0000256" key="6">
    <source>
        <dbReference type="ARBA" id="ARBA00022748"/>
    </source>
</evidence>
<comment type="function">
    <text evidence="9">Required for the biogenesis of c-type cytochromes. Possible subunit of a heme lyase.</text>
</comment>
<dbReference type="InterPro" id="IPR032523">
    <property type="entry name" value="CcmF_C"/>
</dbReference>
<keyword evidence="15" id="KW-1185">Reference proteome</keyword>
<comment type="caution">
    <text evidence="14">The sequence shown here is derived from an EMBL/GenBank/DDBJ whole genome shotgun (WGS) entry which is preliminary data.</text>
</comment>
<feature type="transmembrane region" description="Helical" evidence="11">
    <location>
        <begin position="250"/>
        <end position="266"/>
    </location>
</feature>
<dbReference type="EMBL" id="BMXV01000002">
    <property type="protein sequence ID" value="GGY63895.1"/>
    <property type="molecule type" value="Genomic_DNA"/>
</dbReference>
<feature type="transmembrane region" description="Helical" evidence="11">
    <location>
        <begin position="275"/>
        <end position="294"/>
    </location>
</feature>
<evidence type="ECO:0000256" key="11">
    <source>
        <dbReference type="SAM" id="Phobius"/>
    </source>
</evidence>
<feature type="domain" description="Cytochrome c-type biogenesis protein CcmF C-terminal" evidence="13">
    <location>
        <begin position="316"/>
        <end position="649"/>
    </location>
</feature>
<dbReference type="InterPro" id="IPR003568">
    <property type="entry name" value="Cyt_c_biogenesis_CcmF"/>
</dbReference>
<feature type="transmembrane region" description="Helical" evidence="11">
    <location>
        <begin position="178"/>
        <end position="198"/>
    </location>
</feature>
<feature type="transmembrane region" description="Helical" evidence="11">
    <location>
        <begin position="627"/>
        <end position="646"/>
    </location>
</feature>
<evidence type="ECO:0000313" key="14">
    <source>
        <dbReference type="EMBL" id="GGY63895.1"/>
    </source>
</evidence>
<feature type="transmembrane region" description="Helical" evidence="11">
    <location>
        <begin position="502"/>
        <end position="522"/>
    </location>
</feature>
<keyword evidence="3" id="KW-1003">Cell membrane</keyword>
<evidence type="ECO:0000259" key="13">
    <source>
        <dbReference type="Pfam" id="PF16327"/>
    </source>
</evidence>
<evidence type="ECO:0000313" key="15">
    <source>
        <dbReference type="Proteomes" id="UP000601597"/>
    </source>
</evidence>
<proteinExistence type="inferred from homology"/>
<feature type="region of interest" description="Disordered" evidence="10">
    <location>
        <begin position="658"/>
        <end position="678"/>
    </location>
</feature>
<evidence type="ECO:0000256" key="10">
    <source>
        <dbReference type="SAM" id="MobiDB-lite"/>
    </source>
</evidence>
<keyword evidence="4" id="KW-0997">Cell inner membrane</keyword>
<dbReference type="Proteomes" id="UP000601597">
    <property type="component" value="Unassembled WGS sequence"/>
</dbReference>
<feature type="transmembrane region" description="Helical" evidence="11">
    <location>
        <begin position="210"/>
        <end position="230"/>
    </location>
</feature>
<protein>
    <submittedName>
        <fullName evidence="14">Cytochrome c-type biogenesis protein CcmF</fullName>
    </submittedName>
</protein>
<evidence type="ECO:0000256" key="7">
    <source>
        <dbReference type="ARBA" id="ARBA00022989"/>
    </source>
</evidence>
<keyword evidence="5 11" id="KW-0812">Transmembrane</keyword>
<evidence type="ECO:0000256" key="2">
    <source>
        <dbReference type="ARBA" id="ARBA00009186"/>
    </source>
</evidence>
<accession>A0ABQ3APP0</accession>
<evidence type="ECO:0000259" key="12">
    <source>
        <dbReference type="Pfam" id="PF01578"/>
    </source>
</evidence>
<reference evidence="15" key="1">
    <citation type="journal article" date="2019" name="Int. J. Syst. Evol. Microbiol.">
        <title>The Global Catalogue of Microorganisms (GCM) 10K type strain sequencing project: providing services to taxonomists for standard genome sequencing and annotation.</title>
        <authorList>
            <consortium name="The Broad Institute Genomics Platform"/>
            <consortium name="The Broad Institute Genome Sequencing Center for Infectious Disease"/>
            <person name="Wu L."/>
            <person name="Ma J."/>
        </authorList>
    </citation>
    <scope>NUCLEOTIDE SEQUENCE [LARGE SCALE GENOMIC DNA]</scope>
    <source>
        <strain evidence="15">KCTC 22280</strain>
    </source>
</reference>
<feature type="transmembrane region" description="Helical" evidence="11">
    <location>
        <begin position="395"/>
        <end position="414"/>
    </location>
</feature>
<dbReference type="PANTHER" id="PTHR43653">
    <property type="entry name" value="CYTOCHROME C ASSEMBLY PROTEIN-RELATED"/>
    <property type="match status" value="1"/>
</dbReference>
<evidence type="ECO:0000256" key="5">
    <source>
        <dbReference type="ARBA" id="ARBA00022692"/>
    </source>
</evidence>
<dbReference type="PRINTS" id="PR01411">
    <property type="entry name" value="CCMFBIOGNSIS"/>
</dbReference>
<dbReference type="NCBIfam" id="TIGR00353">
    <property type="entry name" value="nrfE"/>
    <property type="match status" value="1"/>
</dbReference>